<dbReference type="EMBL" id="OX596109">
    <property type="protein sequence ID" value="CAN0270498.1"/>
    <property type="molecule type" value="Genomic_DNA"/>
</dbReference>
<reference evidence="1" key="2">
    <citation type="submission" date="2025-03" db="EMBL/GenBank/DDBJ databases">
        <authorList>
            <consortium name="ELIXIR-Norway"/>
            <consortium name="Elixir Norway"/>
        </authorList>
    </citation>
    <scope>NUCLEOTIDE SEQUENCE</scope>
</reference>
<reference evidence="1" key="1">
    <citation type="submission" date="2023-05" db="EMBL/GenBank/DDBJ databases">
        <authorList>
            <consortium name="ELIXIR-Norway"/>
        </authorList>
    </citation>
    <scope>NUCLEOTIDE SEQUENCE</scope>
</reference>
<sequence>MEKKKKTRNPDPQPLGGVRGMPGIPADSRQRSQVVRNARQRCSRGDGLTVLVASPGRDSPGQPGLFTKHAFCCLKKIPSELPEASAATGVSTHSLVPWPLRAVCISLLCRCLGPSRPSGHGPWEEVFLKRFFISCCG</sequence>
<name>A0AC59Z7L9_RANTA</name>
<proteinExistence type="predicted"/>
<accession>A0AC59Z7L9</accession>
<gene>
    <name evidence="1" type="ORF">MRATA1EN22A_LOCUS14666</name>
</gene>
<evidence type="ECO:0000313" key="1">
    <source>
        <dbReference type="EMBL" id="CAN0270498.1"/>
    </source>
</evidence>
<organism evidence="1 2">
    <name type="scientific">Rangifer tarandus platyrhynchus</name>
    <name type="common">Svalbard reindeer</name>
    <dbReference type="NCBI Taxonomy" id="3082113"/>
    <lineage>
        <taxon>Eukaryota</taxon>
        <taxon>Metazoa</taxon>
        <taxon>Chordata</taxon>
        <taxon>Craniata</taxon>
        <taxon>Vertebrata</taxon>
        <taxon>Euteleostomi</taxon>
        <taxon>Mammalia</taxon>
        <taxon>Eutheria</taxon>
        <taxon>Laurasiatheria</taxon>
        <taxon>Artiodactyla</taxon>
        <taxon>Ruminantia</taxon>
        <taxon>Pecora</taxon>
        <taxon>Cervidae</taxon>
        <taxon>Odocoileinae</taxon>
        <taxon>Rangifer</taxon>
    </lineage>
</organism>
<dbReference type="Proteomes" id="UP001162501">
    <property type="component" value="Chromosome 25"/>
</dbReference>
<evidence type="ECO:0000313" key="2">
    <source>
        <dbReference type="Proteomes" id="UP001162501"/>
    </source>
</evidence>
<protein>
    <submittedName>
        <fullName evidence="1">Uncharacterized protein</fullName>
    </submittedName>
</protein>